<proteinExistence type="predicted"/>
<dbReference type="RefSeq" id="WP_101252540.1">
    <property type="nucleotide sequence ID" value="NZ_PIUM01000029.1"/>
</dbReference>
<evidence type="ECO:0000256" key="6">
    <source>
        <dbReference type="ARBA" id="ARBA00022553"/>
    </source>
</evidence>
<evidence type="ECO:0000256" key="4">
    <source>
        <dbReference type="ARBA" id="ARBA00022475"/>
    </source>
</evidence>
<dbReference type="Gene3D" id="1.10.287.130">
    <property type="match status" value="1"/>
</dbReference>
<dbReference type="SUPFAM" id="SSF55874">
    <property type="entry name" value="ATPase domain of HSP90 chaperone/DNA topoisomerase II/histidine kinase"/>
    <property type="match status" value="1"/>
</dbReference>
<dbReference type="InterPro" id="IPR003660">
    <property type="entry name" value="HAMP_dom"/>
</dbReference>
<evidence type="ECO:0000256" key="13">
    <source>
        <dbReference type="ARBA" id="ARBA00023012"/>
    </source>
</evidence>
<dbReference type="Pfam" id="PF00672">
    <property type="entry name" value="HAMP"/>
    <property type="match status" value="1"/>
</dbReference>
<dbReference type="SMART" id="SM00387">
    <property type="entry name" value="HATPase_c"/>
    <property type="match status" value="1"/>
</dbReference>
<name>A0A2N3PQD4_9PROT</name>
<dbReference type="Gene3D" id="3.30.565.10">
    <property type="entry name" value="Histidine kinase-like ATPase, C-terminal domain"/>
    <property type="match status" value="1"/>
</dbReference>
<dbReference type="AlphaFoldDB" id="A0A2N3PQD4"/>
<comment type="caution">
    <text evidence="19">The sequence shown here is derived from an EMBL/GenBank/DDBJ whole genome shotgun (WGS) entry which is preliminary data.</text>
</comment>
<dbReference type="InterPro" id="IPR005467">
    <property type="entry name" value="His_kinase_dom"/>
</dbReference>
<feature type="compositionally biased region" description="Basic and acidic residues" evidence="15">
    <location>
        <begin position="142"/>
        <end position="155"/>
    </location>
</feature>
<protein>
    <recommendedName>
        <fullName evidence="3">histidine kinase</fullName>
        <ecNumber evidence="3">2.7.13.3</ecNumber>
    </recommendedName>
</protein>
<feature type="transmembrane region" description="Helical" evidence="16">
    <location>
        <begin position="211"/>
        <end position="230"/>
    </location>
</feature>
<evidence type="ECO:0000313" key="20">
    <source>
        <dbReference type="Proteomes" id="UP000233293"/>
    </source>
</evidence>
<keyword evidence="7" id="KW-0808">Transferase</keyword>
<accession>A0A2N3PQD4</accession>
<dbReference type="PANTHER" id="PTHR44936">
    <property type="entry name" value="SENSOR PROTEIN CREC"/>
    <property type="match status" value="1"/>
</dbReference>
<dbReference type="SMART" id="SM00304">
    <property type="entry name" value="HAMP"/>
    <property type="match status" value="1"/>
</dbReference>
<keyword evidence="9" id="KW-0547">Nucleotide-binding</keyword>
<evidence type="ECO:0000256" key="5">
    <source>
        <dbReference type="ARBA" id="ARBA00022519"/>
    </source>
</evidence>
<keyword evidence="13" id="KW-0902">Two-component regulatory system</keyword>
<dbReference type="GO" id="GO:0000155">
    <property type="term" value="F:phosphorelay sensor kinase activity"/>
    <property type="evidence" value="ECO:0007669"/>
    <property type="project" value="InterPro"/>
</dbReference>
<comment type="catalytic activity">
    <reaction evidence="1">
        <text>ATP + protein L-histidine = ADP + protein N-phospho-L-histidine.</text>
        <dbReference type="EC" id="2.7.13.3"/>
    </reaction>
</comment>
<dbReference type="InterPro" id="IPR036890">
    <property type="entry name" value="HATPase_C_sf"/>
</dbReference>
<dbReference type="InterPro" id="IPR036097">
    <property type="entry name" value="HisK_dim/P_sf"/>
</dbReference>
<keyword evidence="11" id="KW-0067">ATP-binding</keyword>
<dbReference type="EC" id="2.7.13.3" evidence="3"/>
<keyword evidence="14 16" id="KW-0472">Membrane</keyword>
<dbReference type="Pfam" id="PF02518">
    <property type="entry name" value="HATPase_c"/>
    <property type="match status" value="1"/>
</dbReference>
<dbReference type="CDD" id="cd00075">
    <property type="entry name" value="HATPase"/>
    <property type="match status" value="1"/>
</dbReference>
<feature type="domain" description="Histidine kinase" evidence="17">
    <location>
        <begin position="291"/>
        <end position="483"/>
    </location>
</feature>
<evidence type="ECO:0000256" key="7">
    <source>
        <dbReference type="ARBA" id="ARBA00022679"/>
    </source>
</evidence>
<evidence type="ECO:0000256" key="16">
    <source>
        <dbReference type="SAM" id="Phobius"/>
    </source>
</evidence>
<evidence type="ECO:0000256" key="1">
    <source>
        <dbReference type="ARBA" id="ARBA00000085"/>
    </source>
</evidence>
<evidence type="ECO:0000256" key="8">
    <source>
        <dbReference type="ARBA" id="ARBA00022692"/>
    </source>
</evidence>
<keyword evidence="5" id="KW-0997">Cell inner membrane</keyword>
<evidence type="ECO:0000256" key="11">
    <source>
        <dbReference type="ARBA" id="ARBA00022840"/>
    </source>
</evidence>
<dbReference type="PROSITE" id="PS50109">
    <property type="entry name" value="HIS_KIN"/>
    <property type="match status" value="1"/>
</dbReference>
<dbReference type="OrthoDB" id="9804645at2"/>
<sequence>MKAFLRWFLPDTLVGRTVVVLLVGLLLSQVAGVILYSMSRMELVNRLSSEGAEHIAGVVKVFEATPEADRHRIIRAMERPGLRIGWDRNPLIATGDGEYSGLSVIQDELNKRLPGYEMHVSMGRLPPMPPSDMDGRLDHRMAHGPEPLPDFHFDHQPSSPPGEGFESPPAPGIGPGRRPHPPVVAVHLPDGGWLNFVADVPFEEPLLRPRFFGPLTGGLLVVMVLSVLAVRRAAKPLALLAAAAQRLGRDVNAPQMPLSGPREVRAAALAFNEMQTRLRRFVEDRTQMVAAISHDLRTPITRLKLRAEFVDDDEQRVKMLSDLDEMEAMISSTLAFARDDATREKRRPFDFALTLAELCVEFDAGYEGPESLTVTAGLSGFKRTFANLLDNARKYGCDVQVVLASDAGMVTVRVMDAGPGIPEAEMDRVFAPFYRVESSRNRDTGGTGLGLSVARSVIRAHGGDITLANRPEGGLCVTVVFPA</sequence>
<feature type="region of interest" description="Disordered" evidence="15">
    <location>
        <begin position="142"/>
        <end position="181"/>
    </location>
</feature>
<keyword evidence="12 16" id="KW-1133">Transmembrane helix</keyword>
<dbReference type="PROSITE" id="PS50885">
    <property type="entry name" value="HAMP"/>
    <property type="match status" value="1"/>
</dbReference>
<evidence type="ECO:0000256" key="10">
    <source>
        <dbReference type="ARBA" id="ARBA00022777"/>
    </source>
</evidence>
<keyword evidence="4" id="KW-1003">Cell membrane</keyword>
<dbReference type="Proteomes" id="UP000233293">
    <property type="component" value="Unassembled WGS sequence"/>
</dbReference>
<dbReference type="InterPro" id="IPR003661">
    <property type="entry name" value="HisK_dim/P_dom"/>
</dbReference>
<comment type="subcellular location">
    <subcellularLocation>
        <location evidence="2">Cell inner membrane</location>
        <topology evidence="2">Multi-pass membrane protein</topology>
    </subcellularLocation>
</comment>
<dbReference type="CDD" id="cd00082">
    <property type="entry name" value="HisKA"/>
    <property type="match status" value="1"/>
</dbReference>
<reference evidence="20" key="1">
    <citation type="submission" date="2017-12" db="EMBL/GenBank/DDBJ databases">
        <title>Draft genome sequence of Telmatospirillum siberiense 26-4b1T, an acidotolerant peatland alphaproteobacterium potentially involved in sulfur cycling.</title>
        <authorList>
            <person name="Hausmann B."/>
            <person name="Pjevac P."/>
            <person name="Schreck K."/>
            <person name="Herbold C.W."/>
            <person name="Daims H."/>
            <person name="Wagner M."/>
            <person name="Pester M."/>
            <person name="Loy A."/>
        </authorList>
    </citation>
    <scope>NUCLEOTIDE SEQUENCE [LARGE SCALE GENOMIC DNA]</scope>
    <source>
        <strain evidence="20">26-4b1</strain>
    </source>
</reference>
<keyword evidence="20" id="KW-1185">Reference proteome</keyword>
<evidence type="ECO:0000256" key="15">
    <source>
        <dbReference type="SAM" id="MobiDB-lite"/>
    </source>
</evidence>
<evidence type="ECO:0000256" key="3">
    <source>
        <dbReference type="ARBA" id="ARBA00012438"/>
    </source>
</evidence>
<keyword evidence="8 16" id="KW-0812">Transmembrane</keyword>
<dbReference type="InterPro" id="IPR050980">
    <property type="entry name" value="2C_sensor_his_kinase"/>
</dbReference>
<evidence type="ECO:0000256" key="14">
    <source>
        <dbReference type="ARBA" id="ARBA00023136"/>
    </source>
</evidence>
<keyword evidence="10 19" id="KW-0418">Kinase</keyword>
<dbReference type="Pfam" id="PF00512">
    <property type="entry name" value="HisKA"/>
    <property type="match status" value="1"/>
</dbReference>
<organism evidence="19 20">
    <name type="scientific">Telmatospirillum siberiense</name>
    <dbReference type="NCBI Taxonomy" id="382514"/>
    <lineage>
        <taxon>Bacteria</taxon>
        <taxon>Pseudomonadati</taxon>
        <taxon>Pseudomonadota</taxon>
        <taxon>Alphaproteobacteria</taxon>
        <taxon>Rhodospirillales</taxon>
        <taxon>Rhodospirillaceae</taxon>
        <taxon>Telmatospirillum</taxon>
    </lineage>
</organism>
<dbReference type="InterPro" id="IPR003594">
    <property type="entry name" value="HATPase_dom"/>
</dbReference>
<gene>
    <name evidence="19" type="ORF">CWS72_20690</name>
</gene>
<feature type="domain" description="HAMP" evidence="18">
    <location>
        <begin position="231"/>
        <end position="283"/>
    </location>
</feature>
<evidence type="ECO:0000259" key="18">
    <source>
        <dbReference type="PROSITE" id="PS50885"/>
    </source>
</evidence>
<dbReference type="SUPFAM" id="SSF47384">
    <property type="entry name" value="Homodimeric domain of signal transducing histidine kinase"/>
    <property type="match status" value="1"/>
</dbReference>
<evidence type="ECO:0000259" key="17">
    <source>
        <dbReference type="PROSITE" id="PS50109"/>
    </source>
</evidence>
<dbReference type="GO" id="GO:0005886">
    <property type="term" value="C:plasma membrane"/>
    <property type="evidence" value="ECO:0007669"/>
    <property type="project" value="UniProtKB-SubCell"/>
</dbReference>
<dbReference type="GO" id="GO:0005524">
    <property type="term" value="F:ATP binding"/>
    <property type="evidence" value="ECO:0007669"/>
    <property type="project" value="UniProtKB-KW"/>
</dbReference>
<evidence type="ECO:0000256" key="12">
    <source>
        <dbReference type="ARBA" id="ARBA00022989"/>
    </source>
</evidence>
<evidence type="ECO:0000256" key="9">
    <source>
        <dbReference type="ARBA" id="ARBA00022741"/>
    </source>
</evidence>
<evidence type="ECO:0000313" key="19">
    <source>
        <dbReference type="EMBL" id="PKU22607.1"/>
    </source>
</evidence>
<dbReference type="PRINTS" id="PR00344">
    <property type="entry name" value="BCTRLSENSOR"/>
</dbReference>
<keyword evidence="6" id="KW-0597">Phosphoprotein</keyword>
<dbReference type="InterPro" id="IPR004358">
    <property type="entry name" value="Sig_transdc_His_kin-like_C"/>
</dbReference>
<dbReference type="SMART" id="SM00388">
    <property type="entry name" value="HisKA"/>
    <property type="match status" value="1"/>
</dbReference>
<dbReference type="PANTHER" id="PTHR44936:SF5">
    <property type="entry name" value="SENSOR HISTIDINE KINASE ENVZ"/>
    <property type="match status" value="1"/>
</dbReference>
<evidence type="ECO:0000256" key="2">
    <source>
        <dbReference type="ARBA" id="ARBA00004429"/>
    </source>
</evidence>
<dbReference type="EMBL" id="PIUM01000029">
    <property type="protein sequence ID" value="PKU22607.1"/>
    <property type="molecule type" value="Genomic_DNA"/>
</dbReference>